<sequence length="127" mass="13766">MHFLPGLPCPADYHHEIETEGDENYSACFHDIGQSRSTGLLEWLFAQNTGTIIIGGLATEHAVRKTACQLKWYGDGWNVIVNLAACRGYTPEGIIHAVYSMRQAGVIVINNSSELPAVIASPAAIVI</sequence>
<reference evidence="2 3" key="1">
    <citation type="journal article" date="2022" name="Res Sq">
        <title>Evolution of multicellular longitudinally dividing oral cavity symbionts (Neisseriaceae).</title>
        <authorList>
            <person name="Nyongesa S."/>
            <person name="Weber P."/>
            <person name="Bernet E."/>
            <person name="Pullido F."/>
            <person name="Nieckarz M."/>
            <person name="Delaby M."/>
            <person name="Nieves C."/>
            <person name="Viehboeck T."/>
            <person name="Krause N."/>
            <person name="Rivera-Millot A."/>
            <person name="Nakamura A."/>
            <person name="Vischer N."/>
            <person name="VanNieuwenhze M."/>
            <person name="Brun Y."/>
            <person name="Cava F."/>
            <person name="Bulgheresi S."/>
            <person name="Veyrier F."/>
        </authorList>
    </citation>
    <scope>NUCLEOTIDE SEQUENCE [LARGE SCALE GENOMIC DNA]</scope>
    <source>
        <strain evidence="2 3">CCUG 63373m</strain>
    </source>
</reference>
<gene>
    <name evidence="2" type="ORF">LVJ83_09870</name>
</gene>
<proteinExistence type="predicted"/>
<dbReference type="Pfam" id="PF00857">
    <property type="entry name" value="Isochorismatase"/>
    <property type="match status" value="1"/>
</dbReference>
<feature type="domain" description="Isochorismatase-like" evidence="1">
    <location>
        <begin position="36"/>
        <end position="110"/>
    </location>
</feature>
<dbReference type="Proteomes" id="UP000829817">
    <property type="component" value="Chromosome"/>
</dbReference>
<dbReference type="RefSeq" id="WP_244784328.1">
    <property type="nucleotide sequence ID" value="NZ_CP091508.1"/>
</dbReference>
<name>A0ABY4DTC0_9NEIS</name>
<dbReference type="EMBL" id="CP091508">
    <property type="protein sequence ID" value="UOO81264.1"/>
    <property type="molecule type" value="Genomic_DNA"/>
</dbReference>
<dbReference type="InterPro" id="IPR000868">
    <property type="entry name" value="Isochorismatase-like_dom"/>
</dbReference>
<dbReference type="SUPFAM" id="SSF52499">
    <property type="entry name" value="Isochorismatase-like hydrolases"/>
    <property type="match status" value="1"/>
</dbReference>
<protein>
    <submittedName>
        <fullName evidence="2">Isochorismatase family protein</fullName>
    </submittedName>
</protein>
<evidence type="ECO:0000313" key="2">
    <source>
        <dbReference type="EMBL" id="UOO81264.1"/>
    </source>
</evidence>
<evidence type="ECO:0000259" key="1">
    <source>
        <dbReference type="Pfam" id="PF00857"/>
    </source>
</evidence>
<organism evidence="2 3">
    <name type="scientific">Uruburuella testudinis</name>
    <dbReference type="NCBI Taxonomy" id="1282863"/>
    <lineage>
        <taxon>Bacteria</taxon>
        <taxon>Pseudomonadati</taxon>
        <taxon>Pseudomonadota</taxon>
        <taxon>Betaproteobacteria</taxon>
        <taxon>Neisseriales</taxon>
        <taxon>Neisseriaceae</taxon>
        <taxon>Uruburuella</taxon>
    </lineage>
</organism>
<dbReference type="InterPro" id="IPR036380">
    <property type="entry name" value="Isochorismatase-like_sf"/>
</dbReference>
<keyword evidence="3" id="KW-1185">Reference proteome</keyword>
<accession>A0ABY4DTC0</accession>
<evidence type="ECO:0000313" key="3">
    <source>
        <dbReference type="Proteomes" id="UP000829817"/>
    </source>
</evidence>
<dbReference type="Gene3D" id="3.40.50.850">
    <property type="entry name" value="Isochorismatase-like"/>
    <property type="match status" value="1"/>
</dbReference>